<accession>W2S2W6</accession>
<feature type="non-terminal residue" evidence="1">
    <location>
        <position position="93"/>
    </location>
</feature>
<dbReference type="InParanoid" id="W2S2W6"/>
<dbReference type="OrthoDB" id="73875at2759"/>
<dbReference type="Proteomes" id="UP000030752">
    <property type="component" value="Unassembled WGS sequence"/>
</dbReference>
<reference evidence="1 2" key="1">
    <citation type="submission" date="2013-03" db="EMBL/GenBank/DDBJ databases">
        <title>The Genome Sequence of Phialophora europaea CBS 101466.</title>
        <authorList>
            <consortium name="The Broad Institute Genomics Platform"/>
            <person name="Cuomo C."/>
            <person name="de Hoog S."/>
            <person name="Gorbushina A."/>
            <person name="Walker B."/>
            <person name="Young S.K."/>
            <person name="Zeng Q."/>
            <person name="Gargeya S."/>
            <person name="Fitzgerald M."/>
            <person name="Haas B."/>
            <person name="Abouelleil A."/>
            <person name="Allen A.W."/>
            <person name="Alvarado L."/>
            <person name="Arachchi H.M."/>
            <person name="Berlin A.M."/>
            <person name="Chapman S.B."/>
            <person name="Gainer-Dewar J."/>
            <person name="Goldberg J."/>
            <person name="Griggs A."/>
            <person name="Gujja S."/>
            <person name="Hansen M."/>
            <person name="Howarth C."/>
            <person name="Imamovic A."/>
            <person name="Ireland A."/>
            <person name="Larimer J."/>
            <person name="McCowan C."/>
            <person name="Murphy C."/>
            <person name="Pearson M."/>
            <person name="Poon T.W."/>
            <person name="Priest M."/>
            <person name="Roberts A."/>
            <person name="Saif S."/>
            <person name="Shea T."/>
            <person name="Sisk P."/>
            <person name="Sykes S."/>
            <person name="Wortman J."/>
            <person name="Nusbaum C."/>
            <person name="Birren B."/>
        </authorList>
    </citation>
    <scope>NUCLEOTIDE SEQUENCE [LARGE SCALE GENOMIC DNA]</scope>
    <source>
        <strain evidence="1 2">CBS 101466</strain>
    </source>
</reference>
<keyword evidence="2" id="KW-1185">Reference proteome</keyword>
<evidence type="ECO:0000313" key="1">
    <source>
        <dbReference type="EMBL" id="ETN43032.1"/>
    </source>
</evidence>
<feature type="non-terminal residue" evidence="1">
    <location>
        <position position="1"/>
    </location>
</feature>
<organism evidence="1 2">
    <name type="scientific">Cyphellophora europaea (strain CBS 101466)</name>
    <name type="common">Phialophora europaea</name>
    <dbReference type="NCBI Taxonomy" id="1220924"/>
    <lineage>
        <taxon>Eukaryota</taxon>
        <taxon>Fungi</taxon>
        <taxon>Dikarya</taxon>
        <taxon>Ascomycota</taxon>
        <taxon>Pezizomycotina</taxon>
        <taxon>Eurotiomycetes</taxon>
        <taxon>Chaetothyriomycetidae</taxon>
        <taxon>Chaetothyriales</taxon>
        <taxon>Cyphellophoraceae</taxon>
        <taxon>Cyphellophora</taxon>
    </lineage>
</organism>
<name>W2S2W6_CYPE1</name>
<evidence type="ECO:0000313" key="2">
    <source>
        <dbReference type="Proteomes" id="UP000030752"/>
    </source>
</evidence>
<dbReference type="HOGENOM" id="CLU_2405302_0_0_1"/>
<gene>
    <name evidence="1" type="ORF">HMPREF1541_02190</name>
</gene>
<dbReference type="GeneID" id="19969529"/>
<dbReference type="VEuPathDB" id="FungiDB:HMPREF1541_02190"/>
<sequence length="93" mass="10500">ESAAATFDRCFCQVSAAAAVHPTAFIFTAHDLQRNPLTVWPSIEYPALTQNPKVKEIYRVDPRPVEHGGGKIELLWSRYRKDDELEITDTCPV</sequence>
<dbReference type="EMBL" id="KB822718">
    <property type="protein sequence ID" value="ETN43032.1"/>
    <property type="molecule type" value="Genomic_DNA"/>
</dbReference>
<protein>
    <submittedName>
        <fullName evidence="1">Uncharacterized protein</fullName>
    </submittedName>
</protein>
<dbReference type="RefSeq" id="XP_008714768.1">
    <property type="nucleotide sequence ID" value="XM_008716546.1"/>
</dbReference>
<dbReference type="AlphaFoldDB" id="W2S2W6"/>
<proteinExistence type="predicted"/>